<feature type="region of interest" description="Disordered" evidence="1">
    <location>
        <begin position="49"/>
        <end position="103"/>
    </location>
</feature>
<accession>A0A158B0F4</accession>
<dbReference type="AlphaFoldDB" id="A0A158B0F4"/>
<dbReference type="Pfam" id="PF00498">
    <property type="entry name" value="FHA"/>
    <property type="match status" value="1"/>
</dbReference>
<dbReference type="Proteomes" id="UP000071859">
    <property type="component" value="Unassembled WGS sequence"/>
</dbReference>
<dbReference type="CDD" id="cd00060">
    <property type="entry name" value="FHA"/>
    <property type="match status" value="1"/>
</dbReference>
<organism evidence="3 4">
    <name type="scientific">Caballeronia calidae</name>
    <dbReference type="NCBI Taxonomy" id="1777139"/>
    <lineage>
        <taxon>Bacteria</taxon>
        <taxon>Pseudomonadati</taxon>
        <taxon>Pseudomonadota</taxon>
        <taxon>Betaproteobacteria</taxon>
        <taxon>Burkholderiales</taxon>
        <taxon>Burkholderiaceae</taxon>
        <taxon>Caballeronia</taxon>
    </lineage>
</organism>
<keyword evidence="4" id="KW-1185">Reference proteome</keyword>
<evidence type="ECO:0000256" key="1">
    <source>
        <dbReference type="SAM" id="MobiDB-lite"/>
    </source>
</evidence>
<evidence type="ECO:0000259" key="2">
    <source>
        <dbReference type="PROSITE" id="PS50006"/>
    </source>
</evidence>
<dbReference type="Gene3D" id="2.60.200.20">
    <property type="match status" value="1"/>
</dbReference>
<proteinExistence type="predicted"/>
<protein>
    <submittedName>
        <fullName evidence="3">FHA domain protein</fullName>
    </submittedName>
</protein>
<dbReference type="SMART" id="SM00240">
    <property type="entry name" value="FHA"/>
    <property type="match status" value="1"/>
</dbReference>
<feature type="compositionally biased region" description="Basic and acidic residues" evidence="1">
    <location>
        <begin position="244"/>
        <end position="253"/>
    </location>
</feature>
<reference evidence="3" key="1">
    <citation type="submission" date="2016-01" db="EMBL/GenBank/DDBJ databases">
        <authorList>
            <person name="Peeters C."/>
        </authorList>
    </citation>
    <scope>NUCLEOTIDE SEQUENCE</scope>
    <source>
        <strain evidence="3">LMG 29321</strain>
    </source>
</reference>
<dbReference type="InterPro" id="IPR008984">
    <property type="entry name" value="SMAD_FHA_dom_sf"/>
</dbReference>
<comment type="caution">
    <text evidence="3">The sequence shown here is derived from an EMBL/GenBank/DDBJ whole genome shotgun (WGS) entry which is preliminary data.</text>
</comment>
<feature type="region of interest" description="Disordered" evidence="1">
    <location>
        <begin position="225"/>
        <end position="253"/>
    </location>
</feature>
<gene>
    <name evidence="3" type="ORF">AWB78_02119</name>
</gene>
<name>A0A158B0F4_9BURK</name>
<dbReference type="SUPFAM" id="SSF49879">
    <property type="entry name" value="SMAD/FHA domain"/>
    <property type="match status" value="1"/>
</dbReference>
<dbReference type="PROSITE" id="PS50006">
    <property type="entry name" value="FHA_DOMAIN"/>
    <property type="match status" value="1"/>
</dbReference>
<evidence type="ECO:0000313" key="3">
    <source>
        <dbReference type="EMBL" id="SAK63166.1"/>
    </source>
</evidence>
<dbReference type="OrthoDB" id="949044at2"/>
<feature type="domain" description="FHA" evidence="2">
    <location>
        <begin position="131"/>
        <end position="193"/>
    </location>
</feature>
<dbReference type="RefSeq" id="WP_062604484.1">
    <property type="nucleotide sequence ID" value="NZ_FCOX02000008.1"/>
</dbReference>
<sequence>MSDRTIKSFIGRLWGGAPSATGYGKTGTTCPKGHPMDPSWTECPVCRAESQSKDKTSADTVSPHATRSAAMSRNPTVTPGSTPNRDSGATRIDPGDERIGQPRAYQSAVRRKITGVVVTFTWERQGELFVLYEGRNVIGKGEVASEGGRPCDVLLQSDPTMSSEHAMILCRHGRYELFDLRSTNGTFVDDAFVETTGVDLKDGAKIKTGDTVWVFRRIVGDDAGAAVKHARRDDPDDPDEPDDPPPRDRSRVL</sequence>
<feature type="compositionally biased region" description="Polar residues" evidence="1">
    <location>
        <begin position="58"/>
        <end position="87"/>
    </location>
</feature>
<evidence type="ECO:0000313" key="4">
    <source>
        <dbReference type="Proteomes" id="UP000071859"/>
    </source>
</evidence>
<dbReference type="InterPro" id="IPR000253">
    <property type="entry name" value="FHA_dom"/>
</dbReference>
<dbReference type="EMBL" id="FCOX02000008">
    <property type="protein sequence ID" value="SAK63166.1"/>
    <property type="molecule type" value="Genomic_DNA"/>
</dbReference>